<dbReference type="GO" id="GO:0051213">
    <property type="term" value="F:dioxygenase activity"/>
    <property type="evidence" value="ECO:0007669"/>
    <property type="project" value="UniProtKB-KW"/>
</dbReference>
<proteinExistence type="predicted"/>
<accession>A0ABU3BB97</accession>
<name>A0ABU3BB97_9GAMM</name>
<gene>
    <name evidence="2" type="ORF">RM531_14740</name>
</gene>
<comment type="cofactor">
    <cofactor evidence="1">
        <name>Fe(2+)</name>
        <dbReference type="ChEBI" id="CHEBI:29033"/>
    </cofactor>
</comment>
<keyword evidence="3" id="KW-1185">Reference proteome</keyword>
<protein>
    <submittedName>
        <fullName evidence="2">Phytanoyl-CoA dioxygenase family protein</fullName>
    </submittedName>
</protein>
<dbReference type="Proteomes" id="UP001259982">
    <property type="component" value="Unassembled WGS sequence"/>
</dbReference>
<keyword evidence="2" id="KW-0223">Dioxygenase</keyword>
<evidence type="ECO:0000313" key="3">
    <source>
        <dbReference type="Proteomes" id="UP001259982"/>
    </source>
</evidence>
<dbReference type="InterPro" id="IPR008775">
    <property type="entry name" value="Phytyl_CoA_dOase-like"/>
</dbReference>
<dbReference type="Gene3D" id="2.60.120.620">
    <property type="entry name" value="q2cbj1_9rhob like domain"/>
    <property type="match status" value="1"/>
</dbReference>
<dbReference type="PANTHER" id="PTHR20883:SF48">
    <property type="entry name" value="ECTOINE DIOXYGENASE"/>
    <property type="match status" value="1"/>
</dbReference>
<sequence>MSALIADTRSIDHHRAEFARDGYTIVRGMADPERVAAMRELVLDHLARAVDPVEYEADVAYPGAPANRDAPGGQTVRRLLQAYDRHPRLADWALDPSVTAMVGALLDSRDLAMTRCHHNCVMTKQPAYSSATGWHQDLRYWSFEQPELVNAWLALGHEHPANGGMQLLPGTHRMVFSADQVDDARFLREDRADNLALLASARTAELAPGDVLFFHAGVFHAAGRNTTDERKLSAVFTYHDAANQPLPGSRSARLPGISIRADRA</sequence>
<evidence type="ECO:0000313" key="2">
    <source>
        <dbReference type="EMBL" id="MDT0619733.1"/>
    </source>
</evidence>
<dbReference type="PANTHER" id="PTHR20883">
    <property type="entry name" value="PHYTANOYL-COA DIOXYGENASE DOMAIN CONTAINING 1"/>
    <property type="match status" value="1"/>
</dbReference>
<keyword evidence="2" id="KW-0560">Oxidoreductase</keyword>
<comment type="caution">
    <text evidence="2">The sequence shown here is derived from an EMBL/GenBank/DDBJ whole genome shotgun (WGS) entry which is preliminary data.</text>
</comment>
<dbReference type="RefSeq" id="WP_311660357.1">
    <property type="nucleotide sequence ID" value="NZ_JAVRHY010000019.1"/>
</dbReference>
<reference evidence="2 3" key="1">
    <citation type="submission" date="2023-09" db="EMBL/GenBank/DDBJ databases">
        <authorList>
            <person name="Rey-Velasco X."/>
        </authorList>
    </citation>
    <scope>NUCLEOTIDE SEQUENCE [LARGE SCALE GENOMIC DNA]</scope>
    <source>
        <strain evidence="2 3">P385</strain>
    </source>
</reference>
<dbReference type="Pfam" id="PF05721">
    <property type="entry name" value="PhyH"/>
    <property type="match status" value="1"/>
</dbReference>
<organism evidence="2 3">
    <name type="scientific">Spectribacter acetivorans</name>
    <dbReference type="NCBI Taxonomy" id="3075603"/>
    <lineage>
        <taxon>Bacteria</taxon>
        <taxon>Pseudomonadati</taxon>
        <taxon>Pseudomonadota</taxon>
        <taxon>Gammaproteobacteria</taxon>
        <taxon>Salinisphaerales</taxon>
        <taxon>Salinisphaeraceae</taxon>
        <taxon>Spectribacter</taxon>
    </lineage>
</organism>
<dbReference type="SUPFAM" id="SSF51197">
    <property type="entry name" value="Clavaminate synthase-like"/>
    <property type="match status" value="1"/>
</dbReference>
<evidence type="ECO:0000256" key="1">
    <source>
        <dbReference type="ARBA" id="ARBA00001954"/>
    </source>
</evidence>
<dbReference type="EMBL" id="JAVRHY010000019">
    <property type="protein sequence ID" value="MDT0619733.1"/>
    <property type="molecule type" value="Genomic_DNA"/>
</dbReference>